<dbReference type="PANTHER" id="PTHR30093">
    <property type="entry name" value="GENERAL SECRETION PATHWAY PROTEIN G"/>
    <property type="match status" value="1"/>
</dbReference>
<proteinExistence type="predicted"/>
<accession>A0ABT6FJM3</accession>
<protein>
    <submittedName>
        <fullName evidence="2">DUF1559 domain-containing protein</fullName>
    </submittedName>
</protein>
<gene>
    <name evidence="2" type="ORF">PZE19_28820</name>
</gene>
<dbReference type="RefSeq" id="WP_277864057.1">
    <property type="nucleotide sequence ID" value="NZ_JARRAG010000002.1"/>
</dbReference>
<keyword evidence="3" id="KW-1185">Reference proteome</keyword>
<dbReference type="InterPro" id="IPR012902">
    <property type="entry name" value="N_methyl_site"/>
</dbReference>
<evidence type="ECO:0000313" key="3">
    <source>
        <dbReference type="Proteomes" id="UP001216907"/>
    </source>
</evidence>
<dbReference type="InterPro" id="IPR045584">
    <property type="entry name" value="Pilin-like"/>
</dbReference>
<feature type="domain" description="DUF1559" evidence="1">
    <location>
        <begin position="31"/>
        <end position="341"/>
    </location>
</feature>
<evidence type="ECO:0000313" key="2">
    <source>
        <dbReference type="EMBL" id="MDG3007785.1"/>
    </source>
</evidence>
<dbReference type="InterPro" id="IPR011453">
    <property type="entry name" value="DUF1559"/>
</dbReference>
<dbReference type="EMBL" id="JARRAG010000002">
    <property type="protein sequence ID" value="MDG3007785.1"/>
    <property type="molecule type" value="Genomic_DNA"/>
</dbReference>
<dbReference type="PROSITE" id="PS00409">
    <property type="entry name" value="PROKAR_NTER_METHYL"/>
    <property type="match status" value="1"/>
</dbReference>
<name>A0ABT6FJM3_9BACT</name>
<comment type="caution">
    <text evidence="2">The sequence shown here is derived from an EMBL/GenBank/DDBJ whole genome shotgun (WGS) entry which is preliminary data.</text>
</comment>
<dbReference type="Pfam" id="PF07963">
    <property type="entry name" value="N_methyl"/>
    <property type="match status" value="1"/>
</dbReference>
<sequence>MKRSRGFTLIELLVVIAIIAVLIALLLPAVQAAREAARRAQCVNNLKQLGLAMHNYVSSNNVLPAMVTFLGPSYLPQPNGPGWGWCAGWPIAIAPNLELQTLSSAFNFNMQADDASNSTIGYTAVASLLCPSENLAQRPGAPWAPLSYHGNMGGPGVIEAWTGTIVPNYSNFPIPNGWGWPGQNQAYFGLQSISDGTSNTALISEKLLGLAGNPIVNPGGNNGRRGYFKVAHASFNEPPAVATNDAMTFLNACKSAPATTNSFSSAPTGQYWTFGYPWNVGNNAYTHFNTPNGMSCVDNQGNGDGPDNGGVNGIVTATSNHSGGVNVGMADGSVKFIKDSISVPTWWALGTRNSGEVISSDSY</sequence>
<dbReference type="InterPro" id="IPR027558">
    <property type="entry name" value="Pre_pil_HX9DG_C"/>
</dbReference>
<dbReference type="NCBIfam" id="TIGR04294">
    <property type="entry name" value="pre_pil_HX9DG"/>
    <property type="match status" value="1"/>
</dbReference>
<evidence type="ECO:0000259" key="1">
    <source>
        <dbReference type="Pfam" id="PF07596"/>
    </source>
</evidence>
<dbReference type="SUPFAM" id="SSF54523">
    <property type="entry name" value="Pili subunits"/>
    <property type="match status" value="1"/>
</dbReference>
<dbReference type="Gene3D" id="3.30.700.10">
    <property type="entry name" value="Glycoprotein, Type 4 Pilin"/>
    <property type="match status" value="1"/>
</dbReference>
<reference evidence="2 3" key="1">
    <citation type="submission" date="2023-03" db="EMBL/GenBank/DDBJ databases">
        <title>Paludisphaera mucosa sp. nov. a novel planctomycete from northern fen.</title>
        <authorList>
            <person name="Ivanova A."/>
        </authorList>
    </citation>
    <scope>NUCLEOTIDE SEQUENCE [LARGE SCALE GENOMIC DNA]</scope>
    <source>
        <strain evidence="2 3">Pla2</strain>
    </source>
</reference>
<dbReference type="Pfam" id="PF07596">
    <property type="entry name" value="SBP_bac_10"/>
    <property type="match status" value="1"/>
</dbReference>
<dbReference type="NCBIfam" id="TIGR02532">
    <property type="entry name" value="IV_pilin_GFxxxE"/>
    <property type="match status" value="1"/>
</dbReference>
<dbReference type="Proteomes" id="UP001216907">
    <property type="component" value="Unassembled WGS sequence"/>
</dbReference>
<dbReference type="PANTHER" id="PTHR30093:SF2">
    <property type="entry name" value="TYPE II SECRETION SYSTEM PROTEIN H"/>
    <property type="match status" value="1"/>
</dbReference>
<organism evidence="2 3">
    <name type="scientific">Paludisphaera mucosa</name>
    <dbReference type="NCBI Taxonomy" id="3030827"/>
    <lineage>
        <taxon>Bacteria</taxon>
        <taxon>Pseudomonadati</taxon>
        <taxon>Planctomycetota</taxon>
        <taxon>Planctomycetia</taxon>
        <taxon>Isosphaerales</taxon>
        <taxon>Isosphaeraceae</taxon>
        <taxon>Paludisphaera</taxon>
    </lineage>
</organism>